<dbReference type="Pfam" id="PF00903">
    <property type="entry name" value="Glyoxalase"/>
    <property type="match status" value="1"/>
</dbReference>
<dbReference type="SUPFAM" id="SSF54593">
    <property type="entry name" value="Glyoxalase/Bleomycin resistance protein/Dihydroxybiphenyl dioxygenase"/>
    <property type="match status" value="1"/>
</dbReference>
<evidence type="ECO:0000313" key="3">
    <source>
        <dbReference type="Proteomes" id="UP000243579"/>
    </source>
</evidence>
<dbReference type="InterPro" id="IPR037523">
    <property type="entry name" value="VOC_core"/>
</dbReference>
<name>A0A1V9YPN3_ACHHY</name>
<dbReference type="PROSITE" id="PS51819">
    <property type="entry name" value="VOC"/>
    <property type="match status" value="1"/>
</dbReference>
<comment type="caution">
    <text evidence="2">The sequence shown here is derived from an EMBL/GenBank/DDBJ whole genome shotgun (WGS) entry which is preliminary data.</text>
</comment>
<evidence type="ECO:0000259" key="1">
    <source>
        <dbReference type="PROSITE" id="PS51819"/>
    </source>
</evidence>
<evidence type="ECO:0000313" key="2">
    <source>
        <dbReference type="EMBL" id="OQR87682.1"/>
    </source>
</evidence>
<feature type="domain" description="VOC" evidence="1">
    <location>
        <begin position="21"/>
        <end position="145"/>
    </location>
</feature>
<dbReference type="EMBL" id="JNBR01001427">
    <property type="protein sequence ID" value="OQR87682.1"/>
    <property type="molecule type" value="Genomic_DNA"/>
</dbReference>
<sequence>MRATHVLRSVTRGILAAAPPSLDHVCLVVKDVPKSIKFYEHVLGATHLYKDDPNFGEDPAFLKVGSAQIALLPLAATHKPIEDHNGAHFALSCSSTTDFERIKASLGGDLKEIGANDEVDFQDYGRQLSLFFSDLDGNIVEITHWKRK</sequence>
<dbReference type="InterPro" id="IPR004360">
    <property type="entry name" value="Glyas_Fos-R_dOase_dom"/>
</dbReference>
<dbReference type="Proteomes" id="UP000243579">
    <property type="component" value="Unassembled WGS sequence"/>
</dbReference>
<keyword evidence="3" id="KW-1185">Reference proteome</keyword>
<dbReference type="InterPro" id="IPR029068">
    <property type="entry name" value="Glyas_Bleomycin-R_OHBP_Dase"/>
</dbReference>
<gene>
    <name evidence="2" type="ORF">ACHHYP_08194</name>
</gene>
<dbReference type="OrthoDB" id="5371818at2759"/>
<dbReference type="Gene3D" id="3.10.180.10">
    <property type="entry name" value="2,3-Dihydroxybiphenyl 1,2-Dioxygenase, domain 1"/>
    <property type="match status" value="1"/>
</dbReference>
<protein>
    <recommendedName>
        <fullName evidence="1">VOC domain-containing protein</fullName>
    </recommendedName>
</protein>
<dbReference type="PANTHER" id="PTHR21366">
    <property type="entry name" value="GLYOXALASE FAMILY PROTEIN"/>
    <property type="match status" value="1"/>
</dbReference>
<accession>A0A1V9YPN3</accession>
<organism evidence="2 3">
    <name type="scientific">Achlya hypogyna</name>
    <name type="common">Oomycete</name>
    <name type="synonym">Protoachlya hypogyna</name>
    <dbReference type="NCBI Taxonomy" id="1202772"/>
    <lineage>
        <taxon>Eukaryota</taxon>
        <taxon>Sar</taxon>
        <taxon>Stramenopiles</taxon>
        <taxon>Oomycota</taxon>
        <taxon>Saprolegniomycetes</taxon>
        <taxon>Saprolegniales</taxon>
        <taxon>Achlyaceae</taxon>
        <taxon>Achlya</taxon>
    </lineage>
</organism>
<dbReference type="CDD" id="cd06587">
    <property type="entry name" value="VOC"/>
    <property type="match status" value="1"/>
</dbReference>
<proteinExistence type="predicted"/>
<reference evidence="2 3" key="1">
    <citation type="journal article" date="2014" name="Genome Biol. Evol.">
        <title>The secreted proteins of Achlya hypogyna and Thraustotheca clavata identify the ancestral oomycete secretome and reveal gene acquisitions by horizontal gene transfer.</title>
        <authorList>
            <person name="Misner I."/>
            <person name="Blouin N."/>
            <person name="Leonard G."/>
            <person name="Richards T.A."/>
            <person name="Lane C.E."/>
        </authorList>
    </citation>
    <scope>NUCLEOTIDE SEQUENCE [LARGE SCALE GENOMIC DNA]</scope>
    <source>
        <strain evidence="2 3">ATCC 48635</strain>
    </source>
</reference>
<dbReference type="AlphaFoldDB" id="A0A1V9YPN3"/>
<dbReference type="InterPro" id="IPR050383">
    <property type="entry name" value="GlyoxalaseI/FosfomycinResist"/>
</dbReference>